<proteinExistence type="inferred from homology"/>
<dbReference type="CDD" id="cd00207">
    <property type="entry name" value="fer2"/>
    <property type="match status" value="1"/>
</dbReference>
<keyword evidence="5" id="KW-0411">Iron-sulfur</keyword>
<evidence type="ECO:0000256" key="6">
    <source>
        <dbReference type="ARBA" id="ARBA00034078"/>
    </source>
</evidence>
<comment type="cofactor">
    <cofactor evidence="6">
        <name>[2Fe-2S] cluster</name>
        <dbReference type="ChEBI" id="CHEBI:190135"/>
    </cofactor>
</comment>
<dbReference type="SUPFAM" id="SSF54292">
    <property type="entry name" value="2Fe-2S ferredoxin-like"/>
    <property type="match status" value="1"/>
</dbReference>
<dbReference type="EMBL" id="JAAVXB010000001">
    <property type="protein sequence ID" value="NKF20854.1"/>
    <property type="molecule type" value="Genomic_DNA"/>
</dbReference>
<dbReference type="GO" id="GO:0046872">
    <property type="term" value="F:metal ion binding"/>
    <property type="evidence" value="ECO:0007669"/>
    <property type="project" value="UniProtKB-KW"/>
</dbReference>
<dbReference type="PANTHER" id="PTHR23426:SF65">
    <property type="entry name" value="FERREDOXIN-2, MITOCHONDRIAL"/>
    <property type="match status" value="1"/>
</dbReference>
<dbReference type="PROSITE" id="PS51085">
    <property type="entry name" value="2FE2S_FER_2"/>
    <property type="match status" value="1"/>
</dbReference>
<comment type="similarity">
    <text evidence="1">Belongs to the adrenodoxin/putidaredoxin family.</text>
</comment>
<evidence type="ECO:0000256" key="4">
    <source>
        <dbReference type="ARBA" id="ARBA00023004"/>
    </source>
</evidence>
<dbReference type="Gene3D" id="3.10.20.30">
    <property type="match status" value="1"/>
</dbReference>
<dbReference type="InterPro" id="IPR001041">
    <property type="entry name" value="2Fe-2S_ferredoxin-type"/>
</dbReference>
<dbReference type="GO" id="GO:0051537">
    <property type="term" value="F:2 iron, 2 sulfur cluster binding"/>
    <property type="evidence" value="ECO:0007669"/>
    <property type="project" value="UniProtKB-KW"/>
</dbReference>
<feature type="domain" description="2Fe-2S ferredoxin-type" evidence="7">
    <location>
        <begin position="2"/>
        <end position="107"/>
    </location>
</feature>
<organism evidence="8 9">
    <name type="scientific">Solimonas marina</name>
    <dbReference type="NCBI Taxonomy" id="2714601"/>
    <lineage>
        <taxon>Bacteria</taxon>
        <taxon>Pseudomonadati</taxon>
        <taxon>Pseudomonadota</taxon>
        <taxon>Gammaproteobacteria</taxon>
        <taxon>Nevskiales</taxon>
        <taxon>Nevskiaceae</taxon>
        <taxon>Solimonas</taxon>
    </lineage>
</organism>
<dbReference type="Proteomes" id="UP000653472">
    <property type="component" value="Unassembled WGS sequence"/>
</dbReference>
<dbReference type="Pfam" id="PF00111">
    <property type="entry name" value="Fer2"/>
    <property type="match status" value="1"/>
</dbReference>
<dbReference type="InterPro" id="IPR036010">
    <property type="entry name" value="2Fe-2S_ferredoxin-like_sf"/>
</dbReference>
<dbReference type="InterPro" id="IPR001055">
    <property type="entry name" value="Adrenodoxin-like"/>
</dbReference>
<comment type="caution">
    <text evidence="8">The sequence shown here is derived from an EMBL/GenBank/DDBJ whole genome shotgun (WGS) entry which is preliminary data.</text>
</comment>
<keyword evidence="9" id="KW-1185">Reference proteome</keyword>
<dbReference type="AlphaFoldDB" id="A0A969W7B7"/>
<dbReference type="RefSeq" id="WP_168146115.1">
    <property type="nucleotide sequence ID" value="NZ_JAAVXB010000001.1"/>
</dbReference>
<dbReference type="PANTHER" id="PTHR23426">
    <property type="entry name" value="FERREDOXIN/ADRENODOXIN"/>
    <property type="match status" value="1"/>
</dbReference>
<keyword evidence="3" id="KW-0479">Metal-binding</keyword>
<keyword evidence="2" id="KW-0001">2Fe-2S</keyword>
<reference evidence="8" key="1">
    <citation type="submission" date="2020-03" db="EMBL/GenBank/DDBJ databases">
        <title>Solimonas marina sp. nov., isolated from deep seawater of the Pacific Ocean.</title>
        <authorList>
            <person name="Liu X."/>
            <person name="Lai Q."/>
            <person name="Sun F."/>
            <person name="Gai Y."/>
            <person name="Li G."/>
            <person name="Shao Z."/>
        </authorList>
    </citation>
    <scope>NUCLEOTIDE SEQUENCE</scope>
    <source>
        <strain evidence="8">C16B3</strain>
    </source>
</reference>
<evidence type="ECO:0000313" key="9">
    <source>
        <dbReference type="Proteomes" id="UP000653472"/>
    </source>
</evidence>
<keyword evidence="4" id="KW-0408">Iron</keyword>
<evidence type="ECO:0000259" key="7">
    <source>
        <dbReference type="PROSITE" id="PS51085"/>
    </source>
</evidence>
<evidence type="ECO:0000313" key="8">
    <source>
        <dbReference type="EMBL" id="NKF20854.1"/>
    </source>
</evidence>
<evidence type="ECO:0000256" key="5">
    <source>
        <dbReference type="ARBA" id="ARBA00023014"/>
    </source>
</evidence>
<evidence type="ECO:0000256" key="1">
    <source>
        <dbReference type="ARBA" id="ARBA00010914"/>
    </source>
</evidence>
<accession>A0A969W7B7</accession>
<name>A0A969W7B7_9GAMM</name>
<sequence length="107" mass="11508">MTAVRVKDRDGSEQTLDAAETTPLMETLRDDGYGIEGTCGGAMSCGTCHVYVSEAWAAKLPPPSEDEKAMLEAISDFAEVRPTSRLSCQILPDIIYDGLEVEIAPQA</sequence>
<dbReference type="GO" id="GO:0009055">
    <property type="term" value="F:electron transfer activity"/>
    <property type="evidence" value="ECO:0007669"/>
    <property type="project" value="TreeGrafter"/>
</dbReference>
<dbReference type="InterPro" id="IPR012675">
    <property type="entry name" value="Beta-grasp_dom_sf"/>
</dbReference>
<protein>
    <submittedName>
        <fullName evidence="8">2Fe-2S iron-sulfur cluster binding domain-containing protein</fullName>
    </submittedName>
</protein>
<evidence type="ECO:0000256" key="3">
    <source>
        <dbReference type="ARBA" id="ARBA00022723"/>
    </source>
</evidence>
<dbReference type="GO" id="GO:0140647">
    <property type="term" value="P:P450-containing electron transport chain"/>
    <property type="evidence" value="ECO:0007669"/>
    <property type="project" value="InterPro"/>
</dbReference>
<gene>
    <name evidence="8" type="ORF">G7Y82_00900</name>
</gene>
<evidence type="ECO:0000256" key="2">
    <source>
        <dbReference type="ARBA" id="ARBA00022714"/>
    </source>
</evidence>